<reference evidence="2" key="1">
    <citation type="journal article" date="2020" name="bioRxiv">
        <title>A rank-normalized archaeal taxonomy based on genome phylogeny resolves widespread incomplete and uneven classifications.</title>
        <authorList>
            <person name="Rinke C."/>
            <person name="Chuvochina M."/>
            <person name="Mussig A.J."/>
            <person name="Chaumeil P.-A."/>
            <person name="Waite D.W."/>
            <person name="Whitman W.B."/>
            <person name="Parks D.H."/>
            <person name="Hugenholtz P."/>
        </authorList>
    </citation>
    <scope>NUCLEOTIDE SEQUENCE</scope>
    <source>
        <strain evidence="2">UBA8853</strain>
    </source>
</reference>
<proteinExistence type="predicted"/>
<evidence type="ECO:0000313" key="2">
    <source>
        <dbReference type="EMBL" id="HII69936.1"/>
    </source>
</evidence>
<dbReference type="Proteomes" id="UP000619545">
    <property type="component" value="Unassembled WGS sequence"/>
</dbReference>
<dbReference type="RefSeq" id="WP_011019204.1">
    <property type="nucleotide sequence ID" value="NZ_DUJS01000002.1"/>
</dbReference>
<dbReference type="GeneID" id="1476937"/>
<accession>A0A832WR53</accession>
<protein>
    <submittedName>
        <fullName evidence="2">Uncharacterized protein</fullName>
    </submittedName>
</protein>
<feature type="compositionally biased region" description="Low complexity" evidence="1">
    <location>
        <begin position="24"/>
        <end position="53"/>
    </location>
</feature>
<dbReference type="EMBL" id="DUJS01000002">
    <property type="protein sequence ID" value="HII69936.1"/>
    <property type="molecule type" value="Genomic_DNA"/>
</dbReference>
<evidence type="ECO:0000256" key="1">
    <source>
        <dbReference type="SAM" id="MobiDB-lite"/>
    </source>
</evidence>
<feature type="region of interest" description="Disordered" evidence="1">
    <location>
        <begin position="24"/>
        <end position="59"/>
    </location>
</feature>
<dbReference type="AlphaFoldDB" id="A0A832WR53"/>
<organism evidence="2 3">
    <name type="scientific">Methanopyrus kandleri</name>
    <dbReference type="NCBI Taxonomy" id="2320"/>
    <lineage>
        <taxon>Archaea</taxon>
        <taxon>Methanobacteriati</taxon>
        <taxon>Methanobacteriota</taxon>
        <taxon>Methanomada group</taxon>
        <taxon>Methanopyri</taxon>
        <taxon>Methanopyrales</taxon>
        <taxon>Methanopyraceae</taxon>
        <taxon>Methanopyrus</taxon>
    </lineage>
</organism>
<sequence>MRRLVLPTLLTMVFLAVPATADTTATTPTAEVSTSTQGTLQQVTQQTTQQEQTPGASGELLPQVAPKALGYIAVGAILCAIPNRGTQELGADLTQLGAEALTLAAAVDHGLPLKYPVAYQFNRTYEKLSSPMYWGEVGFNIVAPMLVNSMLYSMLQPLSEQLEVPPDVIKNYIVQTCKLMAKLQDRPVSPEDVIPVIDSAIQIINQSSNQSSQSKLTEDTKYEVAKTIANFLNGIRGSSGVLIASNVCKFALRYINVEPSNGIKLWIGSVLSPVVPDVSGTISDVRNITRDINNAMIGVRIATNPVETIRQITEDTGNSIIETFRTIVKNADKLGISEETANEILDDLKSMISDLTSTITDEIVRPYEPIVRCLGIALAINSLMDAYNSFNRLTQRLSKLALIARGLGVQVPTLTNPEGELKRALGVLQQGRVGPPPLPF</sequence>
<evidence type="ECO:0000313" key="3">
    <source>
        <dbReference type="Proteomes" id="UP000619545"/>
    </source>
</evidence>
<gene>
    <name evidence="2" type="ORF">HA336_01720</name>
</gene>
<name>A0A832WR53_9EURY</name>
<comment type="caution">
    <text evidence="2">The sequence shown here is derived from an EMBL/GenBank/DDBJ whole genome shotgun (WGS) entry which is preliminary data.</text>
</comment>